<evidence type="ECO:0000313" key="2">
    <source>
        <dbReference type="EMBL" id="UZE97563.1"/>
    </source>
</evidence>
<proteinExistence type="predicted"/>
<dbReference type="InterPro" id="IPR041109">
    <property type="entry name" value="HMW1C_N"/>
</dbReference>
<reference evidence="2" key="1">
    <citation type="submission" date="2022-06" db="EMBL/GenBank/DDBJ databases">
        <title>Alkalimarinus sp. nov., isolated from gut of a Alitta virens.</title>
        <authorList>
            <person name="Yang A.I."/>
            <person name="Shin N.-R."/>
        </authorList>
    </citation>
    <scope>NUCLEOTIDE SEQUENCE</scope>
    <source>
        <strain evidence="2">A2M4</strain>
    </source>
</reference>
<feature type="domain" description="HMW1C N-terminal" evidence="1">
    <location>
        <begin position="9"/>
        <end position="129"/>
    </location>
</feature>
<organism evidence="2 3">
    <name type="scientific">Alkalimarinus alittae</name>
    <dbReference type="NCBI Taxonomy" id="2961619"/>
    <lineage>
        <taxon>Bacteria</taxon>
        <taxon>Pseudomonadati</taxon>
        <taxon>Pseudomonadota</taxon>
        <taxon>Gammaproteobacteria</taxon>
        <taxon>Alteromonadales</taxon>
        <taxon>Alteromonadaceae</taxon>
        <taxon>Alkalimarinus</taxon>
    </lineage>
</organism>
<name>A0ABY6N620_9ALTE</name>
<dbReference type="EMBL" id="CP100390">
    <property type="protein sequence ID" value="UZE97563.1"/>
    <property type="molecule type" value="Genomic_DNA"/>
</dbReference>
<dbReference type="Gene3D" id="3.40.50.2000">
    <property type="entry name" value="Glycogen Phosphorylase B"/>
    <property type="match status" value="1"/>
</dbReference>
<keyword evidence="3" id="KW-1185">Reference proteome</keyword>
<gene>
    <name evidence="2" type="ORF">NKI27_07420</name>
</gene>
<sequence length="640" mass="73698">MSDDKKPLNFTLFDLERLIAQRNYPEFAAYLTRLLIFIDNKSDIESRLYTDEKGEIRSSHVGLVPFTNQLSFSDKLDLYSRLASTITNYLSDTQHTPDNVTLLHFVIYKTHIMNIFYLSCYGNTDHILFNRALLDENNTLKLQTDQDILFLYVCLSLNTNIQFNVEQLVTADPLWGMYWYLGLLYGRHHSYNTKIESNLNKVIDAHPLIQTMPFDDTAVEISASPWMLCSYLDRDDRHKIKQSINIALQKWIKSKQIPAKTYKNIANYINDTSEIKNIIVLSEHYTSKHAMYRCYHPELKLLKEHFHVTLVSPSKEYDSQSKADFHKIIDIDDSVAGMVRIVKEISKLKPDLIFFPSIGMATWTIPLANMRLAKHQLMCYGHPASAFSQFIDYSYSSEPKAEWNFQQFFMEKLAPLYQGKDFIWEPHPDYRPQIDQKPHDGVIRIAINSSLPKITIRFINLCKILLEHSSAPIEFNFFLTSNNTAFEKSLFKRLGASVKVYPPADYTTYMKNLSRCDLAIGTFPFGGSNTNTDIALLGIPKIIYSEGCGLASYSDQTALEKLNLPVILMPKSEGELLANLIYLIHNEPFREELSTNIKKSNPYDLFYKQKSDESAVASCKLVDVIRWIETAKTKTSPKKA</sequence>
<accession>A0ABY6N620</accession>
<dbReference type="Pfam" id="PF18071">
    <property type="entry name" value="HMW1C_N"/>
    <property type="match status" value="1"/>
</dbReference>
<evidence type="ECO:0000313" key="3">
    <source>
        <dbReference type="Proteomes" id="UP001163739"/>
    </source>
</evidence>
<dbReference type="Proteomes" id="UP001163739">
    <property type="component" value="Chromosome"/>
</dbReference>
<dbReference type="SUPFAM" id="SSF53756">
    <property type="entry name" value="UDP-Glycosyltransferase/glycogen phosphorylase"/>
    <property type="match status" value="1"/>
</dbReference>
<dbReference type="Gene3D" id="3.40.50.11380">
    <property type="match status" value="1"/>
</dbReference>
<evidence type="ECO:0000259" key="1">
    <source>
        <dbReference type="Pfam" id="PF18071"/>
    </source>
</evidence>
<dbReference type="RefSeq" id="WP_265049037.1">
    <property type="nucleotide sequence ID" value="NZ_CP100390.1"/>
</dbReference>
<protein>
    <recommendedName>
        <fullName evidence="1">HMW1C N-terminal domain-containing protein</fullName>
    </recommendedName>
</protein>